<name>A0ABP6UTV4_9FLAO</name>
<keyword evidence="4" id="KW-0808">Transferase</keyword>
<organism evidence="8 9">
    <name type="scientific">Aquimarina addita</name>
    <dbReference type="NCBI Taxonomy" id="870485"/>
    <lineage>
        <taxon>Bacteria</taxon>
        <taxon>Pseudomonadati</taxon>
        <taxon>Bacteroidota</taxon>
        <taxon>Flavobacteriia</taxon>
        <taxon>Flavobacteriales</taxon>
        <taxon>Flavobacteriaceae</taxon>
        <taxon>Aquimarina</taxon>
    </lineage>
</organism>
<sequence length="287" mass="34410">MISKLPWRLFYIFSTCVYLIVYYIIGYRKKTVTENLVLVFPEKDKKEIHRIRKAFYKHMCDMFLEMIKSISIKEEEMVDRFRLKNLDDLTKLEEKNKSIIIMMGHYTSYEWTNAIDLITKFRCVGIYKPIKNKYFDRLVHRIRGRFGSGLIPSAKVFREIYSNQNKENPDLNLYGLISDQSPKLDRAMFWSDFMGIKVPAFMGGEVLAKRLDLSIYYFHVEKIKRGYYEATLVPIAEDPTNVPDYYITEQFLRHLETQIRNKPEYYLWTHKRWKHRFSTPPNGATIK</sequence>
<evidence type="ECO:0000256" key="1">
    <source>
        <dbReference type="ARBA" id="ARBA00004533"/>
    </source>
</evidence>
<dbReference type="PANTHER" id="PTHR30606">
    <property type="entry name" value="LIPID A BIOSYNTHESIS LAUROYL ACYLTRANSFERASE"/>
    <property type="match status" value="1"/>
</dbReference>
<feature type="transmembrane region" description="Helical" evidence="7">
    <location>
        <begin position="6"/>
        <end position="25"/>
    </location>
</feature>
<keyword evidence="9" id="KW-1185">Reference proteome</keyword>
<dbReference type="InterPro" id="IPR004960">
    <property type="entry name" value="LipA_acyltrans"/>
</dbReference>
<dbReference type="PIRSF" id="PIRSF026649">
    <property type="entry name" value="MsbB"/>
    <property type="match status" value="1"/>
</dbReference>
<dbReference type="PANTHER" id="PTHR30606:SF10">
    <property type="entry name" value="PHOSPHATIDYLINOSITOL MANNOSIDE ACYLTRANSFERASE"/>
    <property type="match status" value="1"/>
</dbReference>
<evidence type="ECO:0000256" key="7">
    <source>
        <dbReference type="SAM" id="Phobius"/>
    </source>
</evidence>
<evidence type="ECO:0000256" key="6">
    <source>
        <dbReference type="ARBA" id="ARBA00023315"/>
    </source>
</evidence>
<evidence type="ECO:0000256" key="5">
    <source>
        <dbReference type="ARBA" id="ARBA00023136"/>
    </source>
</evidence>
<evidence type="ECO:0000313" key="8">
    <source>
        <dbReference type="EMBL" id="GAA3518383.1"/>
    </source>
</evidence>
<accession>A0ABP6UTV4</accession>
<evidence type="ECO:0000256" key="3">
    <source>
        <dbReference type="ARBA" id="ARBA00022519"/>
    </source>
</evidence>
<proteinExistence type="predicted"/>
<reference evidence="9" key="1">
    <citation type="journal article" date="2019" name="Int. J. Syst. Evol. Microbiol.">
        <title>The Global Catalogue of Microorganisms (GCM) 10K type strain sequencing project: providing services to taxonomists for standard genome sequencing and annotation.</title>
        <authorList>
            <consortium name="The Broad Institute Genomics Platform"/>
            <consortium name="The Broad Institute Genome Sequencing Center for Infectious Disease"/>
            <person name="Wu L."/>
            <person name="Ma J."/>
        </authorList>
    </citation>
    <scope>NUCLEOTIDE SEQUENCE [LARGE SCALE GENOMIC DNA]</scope>
    <source>
        <strain evidence="9">JCM 17106</strain>
    </source>
</reference>
<keyword evidence="3" id="KW-0997">Cell inner membrane</keyword>
<protein>
    <submittedName>
        <fullName evidence="8">Lipid A biosynthesis protein</fullName>
    </submittedName>
</protein>
<keyword evidence="6" id="KW-0012">Acyltransferase</keyword>
<gene>
    <name evidence="8" type="ORF">GCM10022393_35630</name>
</gene>
<keyword evidence="5 7" id="KW-0472">Membrane</keyword>
<dbReference type="Pfam" id="PF03279">
    <property type="entry name" value="Lip_A_acyltrans"/>
    <property type="match status" value="1"/>
</dbReference>
<dbReference type="Proteomes" id="UP001500459">
    <property type="component" value="Unassembled WGS sequence"/>
</dbReference>
<evidence type="ECO:0000313" key="9">
    <source>
        <dbReference type="Proteomes" id="UP001500459"/>
    </source>
</evidence>
<dbReference type="EMBL" id="BAABCW010000019">
    <property type="protein sequence ID" value="GAA3518383.1"/>
    <property type="molecule type" value="Genomic_DNA"/>
</dbReference>
<keyword evidence="2" id="KW-1003">Cell membrane</keyword>
<comment type="subcellular location">
    <subcellularLocation>
        <location evidence="1">Cell inner membrane</location>
    </subcellularLocation>
</comment>
<evidence type="ECO:0000256" key="4">
    <source>
        <dbReference type="ARBA" id="ARBA00022679"/>
    </source>
</evidence>
<dbReference type="CDD" id="cd07984">
    <property type="entry name" value="LPLAT_LABLAT-like"/>
    <property type="match status" value="1"/>
</dbReference>
<keyword evidence="7" id="KW-1133">Transmembrane helix</keyword>
<comment type="caution">
    <text evidence="8">The sequence shown here is derived from an EMBL/GenBank/DDBJ whole genome shotgun (WGS) entry which is preliminary data.</text>
</comment>
<keyword evidence="7" id="KW-0812">Transmembrane</keyword>
<evidence type="ECO:0000256" key="2">
    <source>
        <dbReference type="ARBA" id="ARBA00022475"/>
    </source>
</evidence>